<keyword evidence="3" id="KW-1185">Reference proteome</keyword>
<feature type="compositionally biased region" description="Basic and acidic residues" evidence="1">
    <location>
        <begin position="201"/>
        <end position="229"/>
    </location>
</feature>
<evidence type="ECO:0000313" key="2">
    <source>
        <dbReference type="EMBL" id="CAL4936873.1"/>
    </source>
</evidence>
<feature type="region of interest" description="Disordered" evidence="1">
    <location>
        <begin position="70"/>
        <end position="131"/>
    </location>
</feature>
<sequence>MQRSVWVRTFSSPACVHAIESSEDGSHRFSMAPSSEEESRKKIDKKVMKLLLPLKHRQRISRALRSLSWGAKKEESTNKDGGREEMSDAEMTFVSAKSSELHSSSTDVDDSEPPSFRLSPPPIFPTGSIERRPPASPVKIVQKLPFGYVIGRQLDIPAPPPPSVTTLARRVKKVVPVMAALHLRSRSQMLKKMVGRALKEACRRGRGERAEGQRGRSEGAEGQRGRGESVEEPDVCDDHDDEDVFWKKDVKGLRCRQVMDDDASN</sequence>
<evidence type="ECO:0000256" key="1">
    <source>
        <dbReference type="SAM" id="MobiDB-lite"/>
    </source>
</evidence>
<gene>
    <name evidence="2" type="ORF">URODEC1_LOCUS30202</name>
</gene>
<feature type="compositionally biased region" description="Polar residues" evidence="1">
    <location>
        <begin position="95"/>
        <end position="106"/>
    </location>
</feature>
<evidence type="ECO:0000313" key="3">
    <source>
        <dbReference type="Proteomes" id="UP001497457"/>
    </source>
</evidence>
<dbReference type="AlphaFoldDB" id="A0ABC8Y275"/>
<feature type="compositionally biased region" description="Basic and acidic residues" evidence="1">
    <location>
        <begin position="71"/>
        <end position="86"/>
    </location>
</feature>
<proteinExistence type="predicted"/>
<feature type="region of interest" description="Disordered" evidence="1">
    <location>
        <begin position="201"/>
        <end position="239"/>
    </location>
</feature>
<organism evidence="2 3">
    <name type="scientific">Urochloa decumbens</name>
    <dbReference type="NCBI Taxonomy" id="240449"/>
    <lineage>
        <taxon>Eukaryota</taxon>
        <taxon>Viridiplantae</taxon>
        <taxon>Streptophyta</taxon>
        <taxon>Embryophyta</taxon>
        <taxon>Tracheophyta</taxon>
        <taxon>Spermatophyta</taxon>
        <taxon>Magnoliopsida</taxon>
        <taxon>Liliopsida</taxon>
        <taxon>Poales</taxon>
        <taxon>Poaceae</taxon>
        <taxon>PACMAD clade</taxon>
        <taxon>Panicoideae</taxon>
        <taxon>Panicodae</taxon>
        <taxon>Paniceae</taxon>
        <taxon>Melinidinae</taxon>
        <taxon>Urochloa</taxon>
    </lineage>
</organism>
<dbReference type="EMBL" id="OZ075125">
    <property type="protein sequence ID" value="CAL4936873.1"/>
    <property type="molecule type" value="Genomic_DNA"/>
</dbReference>
<name>A0ABC8Y275_9POAL</name>
<feature type="region of interest" description="Disordered" evidence="1">
    <location>
        <begin position="21"/>
        <end position="42"/>
    </location>
</feature>
<dbReference type="Proteomes" id="UP001497457">
    <property type="component" value="Chromosome 15b"/>
</dbReference>
<reference evidence="2 3" key="2">
    <citation type="submission" date="2024-10" db="EMBL/GenBank/DDBJ databases">
        <authorList>
            <person name="Ryan C."/>
        </authorList>
    </citation>
    <scope>NUCLEOTIDE SEQUENCE [LARGE SCALE GENOMIC DNA]</scope>
</reference>
<feature type="compositionally biased region" description="Acidic residues" evidence="1">
    <location>
        <begin position="230"/>
        <end position="239"/>
    </location>
</feature>
<accession>A0ABC8Y275</accession>
<protein>
    <submittedName>
        <fullName evidence="2">Uncharacterized protein</fullName>
    </submittedName>
</protein>
<reference evidence="3" key="1">
    <citation type="submission" date="2024-06" db="EMBL/GenBank/DDBJ databases">
        <authorList>
            <person name="Ryan C."/>
        </authorList>
    </citation>
    <scope>NUCLEOTIDE SEQUENCE [LARGE SCALE GENOMIC DNA]</scope>
</reference>